<name>A0A1C3US57_9HYPH</name>
<protein>
    <recommendedName>
        <fullName evidence="3">Intracellular sulfur oxidation protein, DsrE/DsrF family</fullName>
    </recommendedName>
</protein>
<dbReference type="RefSeq" id="WP_244557807.1">
    <property type="nucleotide sequence ID" value="NZ_FMAC01000003.1"/>
</dbReference>
<organism evidence="1 2">
    <name type="scientific">Rhizobium hainanense</name>
    <dbReference type="NCBI Taxonomy" id="52131"/>
    <lineage>
        <taxon>Bacteria</taxon>
        <taxon>Pseudomonadati</taxon>
        <taxon>Pseudomonadota</taxon>
        <taxon>Alphaproteobacteria</taxon>
        <taxon>Hyphomicrobiales</taxon>
        <taxon>Rhizobiaceae</taxon>
        <taxon>Rhizobium/Agrobacterium group</taxon>
        <taxon>Rhizobium</taxon>
    </lineage>
</organism>
<gene>
    <name evidence="1" type="ORF">GA0061100_10353</name>
</gene>
<dbReference type="PANTHER" id="PTHR37691">
    <property type="entry name" value="BLR3518 PROTEIN"/>
    <property type="match status" value="1"/>
</dbReference>
<dbReference type="AlphaFoldDB" id="A0A1C3US57"/>
<evidence type="ECO:0008006" key="3">
    <source>
        <dbReference type="Google" id="ProtNLM"/>
    </source>
</evidence>
<sequence length="161" mass="17588">MHFELKPMPRPRRSLLKGFVGGVAILTASSGHTKEKPISPIHRVVFQVDSNDETLMKHAISGAVNISRNYDQLNEPYAVEIVANAAGIAMFRSDISPVGETLSMLRKAIPTLSLSMCGSSKTIAEQKEGHELPLIDGVVVVPFGIVRLVELQEKGWSYIHA</sequence>
<dbReference type="InterPro" id="IPR027396">
    <property type="entry name" value="DsrEFH-like"/>
</dbReference>
<dbReference type="PANTHER" id="PTHR37691:SF1">
    <property type="entry name" value="BLR3518 PROTEIN"/>
    <property type="match status" value="1"/>
</dbReference>
<dbReference type="STRING" id="52131.GA0061100_10353"/>
<accession>A0A1C3US57</accession>
<dbReference type="Gene3D" id="3.40.1260.10">
    <property type="entry name" value="DsrEFH-like"/>
    <property type="match status" value="1"/>
</dbReference>
<keyword evidence="2" id="KW-1185">Reference proteome</keyword>
<dbReference type="EMBL" id="FMAC01000003">
    <property type="protein sequence ID" value="SCB18167.1"/>
    <property type="molecule type" value="Genomic_DNA"/>
</dbReference>
<proteinExistence type="predicted"/>
<evidence type="ECO:0000313" key="2">
    <source>
        <dbReference type="Proteomes" id="UP000186228"/>
    </source>
</evidence>
<dbReference type="Proteomes" id="UP000186228">
    <property type="component" value="Unassembled WGS sequence"/>
</dbReference>
<dbReference type="SUPFAM" id="SSF75169">
    <property type="entry name" value="DsrEFH-like"/>
    <property type="match status" value="1"/>
</dbReference>
<reference evidence="2" key="1">
    <citation type="submission" date="2016-08" db="EMBL/GenBank/DDBJ databases">
        <authorList>
            <person name="Varghese N."/>
            <person name="Submissions Spin"/>
        </authorList>
    </citation>
    <scope>NUCLEOTIDE SEQUENCE [LARGE SCALE GENOMIC DNA]</scope>
    <source>
        <strain evidence="2">CCBAU 57015</strain>
    </source>
</reference>
<evidence type="ECO:0000313" key="1">
    <source>
        <dbReference type="EMBL" id="SCB18167.1"/>
    </source>
</evidence>